<gene>
    <name evidence="2" type="ORF">Enr13x_51120</name>
</gene>
<dbReference type="EMBL" id="CP037423">
    <property type="protein sequence ID" value="QDV45237.1"/>
    <property type="molecule type" value="Genomic_DNA"/>
</dbReference>
<evidence type="ECO:0000313" key="3">
    <source>
        <dbReference type="Proteomes" id="UP000319004"/>
    </source>
</evidence>
<dbReference type="KEGG" id="snep:Enr13x_51120"/>
<sequence>MATAQAVGVKALALHLPALSFSRFLGTRETPRAPREEVGKLRAGKIPAAIAAPPVTVLNSIQFSYPESSYLLKSPRLLHSASVNPTGPHRTAPCTTHRERKVGKLRVGRFPAAIAAPQVTALCSIQFSYPKSSYLQNSPRLLHSASVNPTGPHRTAPCTAPREKR</sequence>
<evidence type="ECO:0000256" key="1">
    <source>
        <dbReference type="SAM" id="MobiDB-lite"/>
    </source>
</evidence>
<proteinExistence type="predicted"/>
<reference evidence="2 3" key="1">
    <citation type="submission" date="2019-03" db="EMBL/GenBank/DDBJ databases">
        <title>Deep-cultivation of Planctomycetes and their phenomic and genomic characterization uncovers novel biology.</title>
        <authorList>
            <person name="Wiegand S."/>
            <person name="Jogler M."/>
            <person name="Boedeker C."/>
            <person name="Pinto D."/>
            <person name="Vollmers J."/>
            <person name="Rivas-Marin E."/>
            <person name="Kohn T."/>
            <person name="Peeters S.H."/>
            <person name="Heuer A."/>
            <person name="Rast P."/>
            <person name="Oberbeckmann S."/>
            <person name="Bunk B."/>
            <person name="Jeske O."/>
            <person name="Meyerdierks A."/>
            <person name="Storesund J.E."/>
            <person name="Kallscheuer N."/>
            <person name="Luecker S."/>
            <person name="Lage O.M."/>
            <person name="Pohl T."/>
            <person name="Merkel B.J."/>
            <person name="Hornburger P."/>
            <person name="Mueller R.-W."/>
            <person name="Bruemmer F."/>
            <person name="Labrenz M."/>
            <person name="Spormann A.M."/>
            <person name="Op den Camp H."/>
            <person name="Overmann J."/>
            <person name="Amann R."/>
            <person name="Jetten M.S.M."/>
            <person name="Mascher T."/>
            <person name="Medema M.H."/>
            <person name="Devos D.P."/>
            <person name="Kaster A.-K."/>
            <person name="Ovreas L."/>
            <person name="Rohde M."/>
            <person name="Galperin M.Y."/>
            <person name="Jogler C."/>
        </authorList>
    </citation>
    <scope>NUCLEOTIDE SEQUENCE [LARGE SCALE GENOMIC DNA]</scope>
    <source>
        <strain evidence="2 3">Enr13</strain>
    </source>
</reference>
<evidence type="ECO:0000313" key="2">
    <source>
        <dbReference type="EMBL" id="QDV45237.1"/>
    </source>
</evidence>
<feature type="region of interest" description="Disordered" evidence="1">
    <location>
        <begin position="142"/>
        <end position="165"/>
    </location>
</feature>
<accession>A0A518HWW2</accession>
<name>A0A518HWW2_9BACT</name>
<keyword evidence="3" id="KW-1185">Reference proteome</keyword>
<dbReference type="Proteomes" id="UP000319004">
    <property type="component" value="Chromosome"/>
</dbReference>
<protein>
    <submittedName>
        <fullName evidence="2">Uncharacterized protein</fullName>
    </submittedName>
</protein>
<organism evidence="2 3">
    <name type="scientific">Stieleria neptunia</name>
    <dbReference type="NCBI Taxonomy" id="2527979"/>
    <lineage>
        <taxon>Bacteria</taxon>
        <taxon>Pseudomonadati</taxon>
        <taxon>Planctomycetota</taxon>
        <taxon>Planctomycetia</taxon>
        <taxon>Pirellulales</taxon>
        <taxon>Pirellulaceae</taxon>
        <taxon>Stieleria</taxon>
    </lineage>
</organism>
<dbReference type="AlphaFoldDB" id="A0A518HWW2"/>